<reference evidence="4" key="1">
    <citation type="journal article" date="2019" name="Int. J. Syst. Evol. Microbiol.">
        <title>The Global Catalogue of Microorganisms (GCM) 10K type strain sequencing project: providing services to taxonomists for standard genome sequencing and annotation.</title>
        <authorList>
            <consortium name="The Broad Institute Genomics Platform"/>
            <consortium name="The Broad Institute Genome Sequencing Center for Infectious Disease"/>
            <person name="Wu L."/>
            <person name="Ma J."/>
        </authorList>
    </citation>
    <scope>NUCLEOTIDE SEQUENCE [LARGE SCALE GENOMIC DNA]</scope>
    <source>
        <strain evidence="4">JCM 32105</strain>
    </source>
</reference>
<feature type="signal peptide" evidence="1">
    <location>
        <begin position="1"/>
        <end position="24"/>
    </location>
</feature>
<dbReference type="InterPro" id="IPR000742">
    <property type="entry name" value="EGF"/>
</dbReference>
<dbReference type="PROSITE" id="PS00022">
    <property type="entry name" value="EGF_1"/>
    <property type="match status" value="1"/>
</dbReference>
<organism evidence="3 4">
    <name type="scientific">Nemorincola caseinilytica</name>
    <dbReference type="NCBI Taxonomy" id="2054315"/>
    <lineage>
        <taxon>Bacteria</taxon>
        <taxon>Pseudomonadati</taxon>
        <taxon>Bacteroidota</taxon>
        <taxon>Chitinophagia</taxon>
        <taxon>Chitinophagales</taxon>
        <taxon>Chitinophagaceae</taxon>
        <taxon>Nemorincola</taxon>
    </lineage>
</organism>
<evidence type="ECO:0000313" key="3">
    <source>
        <dbReference type="EMBL" id="GAA4470510.1"/>
    </source>
</evidence>
<dbReference type="EMBL" id="BAABFA010000024">
    <property type="protein sequence ID" value="GAA4470510.1"/>
    <property type="molecule type" value="Genomic_DNA"/>
</dbReference>
<evidence type="ECO:0000259" key="2">
    <source>
        <dbReference type="PROSITE" id="PS00022"/>
    </source>
</evidence>
<evidence type="ECO:0000313" key="4">
    <source>
        <dbReference type="Proteomes" id="UP001500067"/>
    </source>
</evidence>
<dbReference type="Proteomes" id="UP001500067">
    <property type="component" value="Unassembled WGS sequence"/>
</dbReference>
<keyword evidence="1" id="KW-0732">Signal</keyword>
<dbReference type="RefSeq" id="WP_345085600.1">
    <property type="nucleotide sequence ID" value="NZ_BAABFA010000024.1"/>
</dbReference>
<keyword evidence="4" id="KW-1185">Reference proteome</keyword>
<protein>
    <recommendedName>
        <fullName evidence="2">EGF-like domain-containing protein</fullName>
    </recommendedName>
</protein>
<proteinExistence type="predicted"/>
<accession>A0ABP8NS59</accession>
<feature type="domain" description="EGF-like" evidence="2">
    <location>
        <begin position="47"/>
        <end position="58"/>
    </location>
</feature>
<feature type="chain" id="PRO_5045156987" description="EGF-like domain-containing protein" evidence="1">
    <location>
        <begin position="25"/>
        <end position="184"/>
    </location>
</feature>
<comment type="caution">
    <text evidence="3">The sequence shown here is derived from an EMBL/GenBank/DDBJ whole genome shotgun (WGS) entry which is preliminary data.</text>
</comment>
<dbReference type="PROSITE" id="PS51257">
    <property type="entry name" value="PROKAR_LIPOPROTEIN"/>
    <property type="match status" value="1"/>
</dbReference>
<sequence>MKFWKPLLLTTALFAAVISTSVLTSCEPNSCDGIVCYNAGSCGNGACTCPSAYEGVRCETEKRNRYLGIYGGFTQCDNTAQVIDTVTIVPANRGLLSVDVYVQSLLPKVLRGFVESNESTYRIVVTNNDSTKPNTIEYQRVFEITLQSDKTLVLHNYEYEITNNVDTFQHACHFIGPKTKLPIP</sequence>
<gene>
    <name evidence="3" type="ORF">GCM10023093_31920</name>
</gene>
<evidence type="ECO:0000256" key="1">
    <source>
        <dbReference type="SAM" id="SignalP"/>
    </source>
</evidence>
<name>A0ABP8NS59_9BACT</name>